<dbReference type="EMBL" id="JAANIT010003344">
    <property type="protein sequence ID" value="KAG1534297.1"/>
    <property type="molecule type" value="Genomic_DNA"/>
</dbReference>
<dbReference type="Proteomes" id="UP000717996">
    <property type="component" value="Unassembled WGS sequence"/>
</dbReference>
<evidence type="ECO:0000313" key="2">
    <source>
        <dbReference type="Proteomes" id="UP000717996"/>
    </source>
</evidence>
<name>A0A9P6XXG1_RHIOR</name>
<sequence length="84" mass="9349">MVSENLVPFTIGKASDDRLSTPDILLDSPSQLITSTEFKDRHIVAGVWRTGLENLDSCLASRSRKIKEPKTAPLARHFGLMHCK</sequence>
<accession>A0A9P6XXG1</accession>
<evidence type="ECO:0000313" key="1">
    <source>
        <dbReference type="EMBL" id="KAG1534297.1"/>
    </source>
</evidence>
<comment type="caution">
    <text evidence="1">The sequence shown here is derived from an EMBL/GenBank/DDBJ whole genome shotgun (WGS) entry which is preliminary data.</text>
</comment>
<reference evidence="1" key="1">
    <citation type="journal article" date="2020" name="Microb. Genom.">
        <title>Genetic diversity of clinical and environmental Mucorales isolates obtained from an investigation of mucormycosis cases among solid organ transplant recipients.</title>
        <authorList>
            <person name="Nguyen M.H."/>
            <person name="Kaul D."/>
            <person name="Muto C."/>
            <person name="Cheng S.J."/>
            <person name="Richter R.A."/>
            <person name="Bruno V.M."/>
            <person name="Liu G."/>
            <person name="Beyhan S."/>
            <person name="Sundermann A.J."/>
            <person name="Mounaud S."/>
            <person name="Pasculle A.W."/>
            <person name="Nierman W.C."/>
            <person name="Driscoll E."/>
            <person name="Cumbie R."/>
            <person name="Clancy C.J."/>
            <person name="Dupont C.L."/>
        </authorList>
    </citation>
    <scope>NUCLEOTIDE SEQUENCE</scope>
    <source>
        <strain evidence="1">GL16</strain>
    </source>
</reference>
<dbReference type="AlphaFoldDB" id="A0A9P6XXG1"/>
<proteinExistence type="predicted"/>
<gene>
    <name evidence="1" type="ORF">G6F51_012174</name>
</gene>
<protein>
    <submittedName>
        <fullName evidence="1">Uncharacterized protein</fullName>
    </submittedName>
</protein>
<organism evidence="1 2">
    <name type="scientific">Rhizopus oryzae</name>
    <name type="common">Mucormycosis agent</name>
    <name type="synonym">Rhizopus arrhizus var. delemar</name>
    <dbReference type="NCBI Taxonomy" id="64495"/>
    <lineage>
        <taxon>Eukaryota</taxon>
        <taxon>Fungi</taxon>
        <taxon>Fungi incertae sedis</taxon>
        <taxon>Mucoromycota</taxon>
        <taxon>Mucoromycotina</taxon>
        <taxon>Mucoromycetes</taxon>
        <taxon>Mucorales</taxon>
        <taxon>Mucorineae</taxon>
        <taxon>Rhizopodaceae</taxon>
        <taxon>Rhizopus</taxon>
    </lineage>
</organism>